<dbReference type="EMBL" id="AZDZ01000002">
    <property type="protein sequence ID" value="KRK81067.1"/>
    <property type="molecule type" value="Genomic_DNA"/>
</dbReference>
<protein>
    <submittedName>
        <fullName evidence="2">Uncharacterized protein</fullName>
    </submittedName>
</protein>
<reference evidence="2 3" key="1">
    <citation type="journal article" date="2015" name="Genome Announc.">
        <title>Expanding the biotechnology potential of lactobacilli through comparative genomics of 213 strains and associated genera.</title>
        <authorList>
            <person name="Sun Z."/>
            <person name="Harris H.M."/>
            <person name="McCann A."/>
            <person name="Guo C."/>
            <person name="Argimon S."/>
            <person name="Zhang W."/>
            <person name="Yang X."/>
            <person name="Jeffery I.B."/>
            <person name="Cooney J.C."/>
            <person name="Kagawa T.F."/>
            <person name="Liu W."/>
            <person name="Song Y."/>
            <person name="Salvetti E."/>
            <person name="Wrobel A."/>
            <person name="Rasinkangas P."/>
            <person name="Parkhill J."/>
            <person name="Rea M.C."/>
            <person name="O'Sullivan O."/>
            <person name="Ritari J."/>
            <person name="Douillard F.P."/>
            <person name="Paul Ross R."/>
            <person name="Yang R."/>
            <person name="Briner A.E."/>
            <person name="Felis G.E."/>
            <person name="de Vos W.M."/>
            <person name="Barrangou R."/>
            <person name="Klaenhammer T.R."/>
            <person name="Caufield P.W."/>
            <person name="Cui Y."/>
            <person name="Zhang H."/>
            <person name="O'Toole P.W."/>
        </authorList>
    </citation>
    <scope>NUCLEOTIDE SEQUENCE [LARGE SCALE GENOMIC DNA]</scope>
    <source>
        <strain evidence="2 3">DSM 19682</strain>
    </source>
</reference>
<organism evidence="2 3">
    <name type="scientific">Companilactobacillus nodensis DSM 19682 = JCM 14932 = NBRC 107160</name>
    <dbReference type="NCBI Taxonomy" id="1423775"/>
    <lineage>
        <taxon>Bacteria</taxon>
        <taxon>Bacillati</taxon>
        <taxon>Bacillota</taxon>
        <taxon>Bacilli</taxon>
        <taxon>Lactobacillales</taxon>
        <taxon>Lactobacillaceae</taxon>
        <taxon>Companilactobacillus</taxon>
    </lineage>
</organism>
<keyword evidence="3" id="KW-1185">Reference proteome</keyword>
<dbReference type="eggNOG" id="ENOG50301PM">
    <property type="taxonomic scope" value="Bacteria"/>
</dbReference>
<evidence type="ECO:0000313" key="3">
    <source>
        <dbReference type="Proteomes" id="UP000051248"/>
    </source>
</evidence>
<feature type="transmembrane region" description="Helical" evidence="1">
    <location>
        <begin position="21"/>
        <end position="44"/>
    </location>
</feature>
<accession>A0A0R1KCH6</accession>
<keyword evidence="1" id="KW-0472">Membrane</keyword>
<comment type="caution">
    <text evidence="2">The sequence shown here is derived from an EMBL/GenBank/DDBJ whole genome shotgun (WGS) entry which is preliminary data.</text>
</comment>
<sequence>MYLEKIMKDKKDLRGSKDYMVIGAAVVGIITAVIFFVMLSRGVVNAVVTSKISSQYQDKELEVLKTDLDYHSLNAIGKLIDVSDGYVVTADNVKKYNELEQYVNARKQRSAEINSLYDGKNDYRNDVNDDKINELDKKLLKEKNQDVYQKLRNKLDTIQIWYEQTRDADKYISKVWDAFNEDNASLSFKKVSMSSTYYKLIKNKSVKKQWTEAVNKMRDYYASHQGESTQVEAAKQELEELRNSPLTEKYTPAQVDIVSSLDFSSDAEDALTAAGLTGKYVLYYDSSSNNLALMTKAGGKYVAQDGYISVSNSQVSKGKYTIKRLVSAGSSDAIITDNSSSNFGQYVSGATTDSLSDLNVTDADNTTADFNSATPVFWFKNNSALTNSIYFSSGSTIGFIYSGGSSYNNGMQVSSSDLSNLKSEVSTGITFYVN</sequence>
<evidence type="ECO:0000313" key="2">
    <source>
        <dbReference type="EMBL" id="KRK81067.1"/>
    </source>
</evidence>
<dbReference type="STRING" id="1423775.FD03_GL001204"/>
<keyword evidence="1" id="KW-1133">Transmembrane helix</keyword>
<evidence type="ECO:0000256" key="1">
    <source>
        <dbReference type="SAM" id="Phobius"/>
    </source>
</evidence>
<dbReference type="Proteomes" id="UP000051248">
    <property type="component" value="Unassembled WGS sequence"/>
</dbReference>
<gene>
    <name evidence="2" type="ORF">FD03_GL001204</name>
</gene>
<dbReference type="PATRIC" id="fig|1423775.4.peg.1234"/>
<name>A0A0R1KCH6_9LACO</name>
<dbReference type="AlphaFoldDB" id="A0A0R1KCH6"/>
<keyword evidence="1" id="KW-0812">Transmembrane</keyword>
<proteinExistence type="predicted"/>